<sequence length="72" mass="7896">MDMCVITHAPTRATDVILARSFDISLRKSRRSVGHAAPQGRRSSSYRTIHATSASEIRLCLVPRAPALSGKY</sequence>
<comment type="caution">
    <text evidence="1">The sequence shown here is derived from an EMBL/GenBank/DDBJ whole genome shotgun (WGS) entry which is preliminary data.</text>
</comment>
<dbReference type="EMBL" id="FCNW02000059">
    <property type="protein sequence ID" value="SAL63870.1"/>
    <property type="molecule type" value="Genomic_DNA"/>
</dbReference>
<dbReference type="Proteomes" id="UP000054977">
    <property type="component" value="Unassembled WGS sequence"/>
</dbReference>
<evidence type="ECO:0000313" key="2">
    <source>
        <dbReference type="Proteomes" id="UP000054977"/>
    </source>
</evidence>
<evidence type="ECO:0000313" key="1">
    <source>
        <dbReference type="EMBL" id="SAL63870.1"/>
    </source>
</evidence>
<accession>A0A158J6C7</accession>
<reference evidence="1" key="1">
    <citation type="submission" date="2016-01" db="EMBL/GenBank/DDBJ databases">
        <authorList>
            <person name="Peeters C."/>
        </authorList>
    </citation>
    <scope>NUCLEOTIDE SEQUENCE [LARGE SCALE GENOMIC DNA]</scope>
    <source>
        <strain evidence="1">LMG 22934</strain>
    </source>
</reference>
<organism evidence="1 2">
    <name type="scientific">Caballeronia humi</name>
    <dbReference type="NCBI Taxonomy" id="326474"/>
    <lineage>
        <taxon>Bacteria</taxon>
        <taxon>Pseudomonadati</taxon>
        <taxon>Pseudomonadota</taxon>
        <taxon>Betaproteobacteria</taxon>
        <taxon>Burkholderiales</taxon>
        <taxon>Burkholderiaceae</taxon>
        <taxon>Caballeronia</taxon>
    </lineage>
</organism>
<proteinExistence type="predicted"/>
<dbReference type="AlphaFoldDB" id="A0A158J6C7"/>
<gene>
    <name evidence="1" type="ORF">AWB65_05956</name>
</gene>
<name>A0A158J6C7_9BURK</name>
<protein>
    <submittedName>
        <fullName evidence="1">Uncharacterized protein</fullName>
    </submittedName>
</protein>
<keyword evidence="2" id="KW-1185">Reference proteome</keyword>